<evidence type="ECO:0000313" key="19">
    <source>
        <dbReference type="EMBL" id="KXB91734.1"/>
    </source>
</evidence>
<comment type="function">
    <text evidence="3 14 16">Endonuclease that specifically degrades the RNA of RNA-DNA hybrids.</text>
</comment>
<dbReference type="InterPro" id="IPR024567">
    <property type="entry name" value="RNase_HII/HIII_dom"/>
</dbReference>
<keyword evidence="12 14" id="KW-0378">Hydrolase</keyword>
<dbReference type="EMBL" id="LSDT01000028">
    <property type="protein sequence ID" value="KXB91734.1"/>
    <property type="molecule type" value="Genomic_DNA"/>
</dbReference>
<organism evidence="19 20">
    <name type="scientific">Megasphaera hutchinsoni</name>
    <dbReference type="NCBI Taxonomy" id="1588748"/>
    <lineage>
        <taxon>Bacteria</taxon>
        <taxon>Bacillati</taxon>
        <taxon>Bacillota</taxon>
        <taxon>Negativicutes</taxon>
        <taxon>Veillonellales</taxon>
        <taxon>Veillonellaceae</taxon>
        <taxon>Megasphaera</taxon>
    </lineage>
</organism>
<evidence type="ECO:0000256" key="7">
    <source>
        <dbReference type="ARBA" id="ARBA00019179"/>
    </source>
</evidence>
<feature type="binding site" evidence="14 15">
    <location>
        <position position="81"/>
    </location>
    <ligand>
        <name>a divalent metal cation</name>
        <dbReference type="ChEBI" id="CHEBI:60240"/>
    </ligand>
</feature>
<evidence type="ECO:0000256" key="2">
    <source>
        <dbReference type="ARBA" id="ARBA00001946"/>
    </source>
</evidence>
<dbReference type="EC" id="3.1.26.4" evidence="6 14"/>
<dbReference type="Gene3D" id="3.30.420.10">
    <property type="entry name" value="Ribonuclease H-like superfamily/Ribonuclease H"/>
    <property type="match status" value="1"/>
</dbReference>
<dbReference type="SUPFAM" id="SSF53098">
    <property type="entry name" value="Ribonuclease H-like"/>
    <property type="match status" value="1"/>
</dbReference>
<dbReference type="GO" id="GO:0032299">
    <property type="term" value="C:ribonuclease H2 complex"/>
    <property type="evidence" value="ECO:0007669"/>
    <property type="project" value="TreeGrafter"/>
</dbReference>
<keyword evidence="13 14" id="KW-0464">Manganese</keyword>
<dbReference type="Proteomes" id="UP000070160">
    <property type="component" value="Unassembled WGS sequence"/>
</dbReference>
<dbReference type="RefSeq" id="WP_007393119.1">
    <property type="nucleotide sequence ID" value="NZ_KQ960941.1"/>
</dbReference>
<dbReference type="NCBIfam" id="NF000595">
    <property type="entry name" value="PRK00015.1-3"/>
    <property type="match status" value="1"/>
</dbReference>
<comment type="subcellular location">
    <subcellularLocation>
        <location evidence="4 14">Cytoplasm</location>
    </subcellularLocation>
</comment>
<dbReference type="GO" id="GO:0030145">
    <property type="term" value="F:manganese ion binding"/>
    <property type="evidence" value="ECO:0007669"/>
    <property type="project" value="UniProtKB-UniRule"/>
</dbReference>
<proteinExistence type="inferred from homology"/>
<keyword evidence="11 14" id="KW-0255">Endonuclease</keyword>
<comment type="catalytic activity">
    <reaction evidence="1 14 15 16">
        <text>Endonucleolytic cleavage to 5'-phosphomonoester.</text>
        <dbReference type="EC" id="3.1.26.4"/>
    </reaction>
</comment>
<evidence type="ECO:0000313" key="20">
    <source>
        <dbReference type="Proteomes" id="UP000070160"/>
    </source>
</evidence>
<dbReference type="GO" id="GO:0004523">
    <property type="term" value="F:RNA-DNA hybrid ribonuclease activity"/>
    <property type="evidence" value="ECO:0007669"/>
    <property type="project" value="UniProtKB-UniRule"/>
</dbReference>
<dbReference type="CDD" id="cd07182">
    <property type="entry name" value="RNase_HII_bacteria_HII_like"/>
    <property type="match status" value="1"/>
</dbReference>
<keyword evidence="20" id="KW-1185">Reference proteome</keyword>
<sequence>MINIEALSIREIEDRLQAKQGLMELLDAMRTDPRKAVQKLYAQALKKAQKEAKEQERILHLYQLEQAYYAQGLYEVAGVDEAGRGPVAGPVAIAAVILPPYWVCQGLNDSKKISAQKRDVLYDKILKEAIAVSCIMKEREEIDRLNIYQATQQGMYDAIAALSVSPQAVLIDAMPLPKLTMLHQSPVHGDALSASIAAASIVAKVTRDRCMQKWDVVYPQYGFAIHKGYLTQAHRDAIMKFGPCPLHRRSFEPIKSMVKDDSL</sequence>
<comment type="caution">
    <text evidence="19">The sequence shown here is derived from an EMBL/GenBank/DDBJ whole genome shotgun (WGS) entry which is preliminary data.</text>
</comment>
<keyword evidence="9 14" id="KW-0540">Nuclease</keyword>
<evidence type="ECO:0000256" key="13">
    <source>
        <dbReference type="ARBA" id="ARBA00023211"/>
    </source>
</evidence>
<dbReference type="InterPro" id="IPR036397">
    <property type="entry name" value="RNaseH_sf"/>
</dbReference>
<keyword evidence="8 14" id="KW-0963">Cytoplasm</keyword>
<comment type="cofactor">
    <cofactor evidence="14 15">
        <name>Mn(2+)</name>
        <dbReference type="ChEBI" id="CHEBI:29035"/>
    </cofactor>
    <cofactor evidence="14 15">
        <name>Mg(2+)</name>
        <dbReference type="ChEBI" id="CHEBI:18420"/>
    </cofactor>
    <text evidence="14 15">Manganese or magnesium. Binds 1 divalent metal ion per monomer in the absence of substrate. May bind a second metal ion after substrate binding.</text>
</comment>
<dbReference type="GO" id="GO:0006298">
    <property type="term" value="P:mismatch repair"/>
    <property type="evidence" value="ECO:0007669"/>
    <property type="project" value="TreeGrafter"/>
</dbReference>
<dbReference type="InterPro" id="IPR012337">
    <property type="entry name" value="RNaseH-like_sf"/>
</dbReference>
<dbReference type="PANTHER" id="PTHR10954">
    <property type="entry name" value="RIBONUCLEASE H2 SUBUNIT A"/>
    <property type="match status" value="1"/>
</dbReference>
<comment type="similarity">
    <text evidence="5 14 16">Belongs to the RNase HII family.</text>
</comment>
<evidence type="ECO:0000256" key="12">
    <source>
        <dbReference type="ARBA" id="ARBA00022801"/>
    </source>
</evidence>
<evidence type="ECO:0000256" key="5">
    <source>
        <dbReference type="ARBA" id="ARBA00007383"/>
    </source>
</evidence>
<dbReference type="PATRIC" id="fig|1588748.3.peg.721"/>
<dbReference type="InterPro" id="IPR022898">
    <property type="entry name" value="RNase_HII"/>
</dbReference>
<evidence type="ECO:0000256" key="17">
    <source>
        <dbReference type="SAM" id="Coils"/>
    </source>
</evidence>
<evidence type="ECO:0000256" key="14">
    <source>
        <dbReference type="HAMAP-Rule" id="MF_00052"/>
    </source>
</evidence>
<reference evidence="20" key="1">
    <citation type="submission" date="2016-01" db="EMBL/GenBank/DDBJ databases">
        <authorList>
            <person name="Mitreva M."/>
            <person name="Pepin K.H."/>
            <person name="Mihindukulasuriya K.A."/>
            <person name="Fulton R."/>
            <person name="Fronick C."/>
            <person name="O'Laughlin M."/>
            <person name="Miner T."/>
            <person name="Herter B."/>
            <person name="Rosa B.A."/>
            <person name="Cordes M."/>
            <person name="Tomlinson C."/>
            <person name="Wollam A."/>
            <person name="Palsikar V.B."/>
            <person name="Mardis E.R."/>
            <person name="Wilson R.K."/>
        </authorList>
    </citation>
    <scope>NUCLEOTIDE SEQUENCE [LARGE SCALE GENOMIC DNA]</scope>
    <source>
        <strain evidence="20">KA00182</strain>
    </source>
</reference>
<dbReference type="GO" id="GO:0043137">
    <property type="term" value="P:DNA replication, removal of RNA primer"/>
    <property type="evidence" value="ECO:0007669"/>
    <property type="project" value="TreeGrafter"/>
</dbReference>
<evidence type="ECO:0000256" key="8">
    <source>
        <dbReference type="ARBA" id="ARBA00022490"/>
    </source>
</evidence>
<evidence type="ECO:0000256" key="3">
    <source>
        <dbReference type="ARBA" id="ARBA00004065"/>
    </source>
</evidence>
<evidence type="ECO:0000256" key="6">
    <source>
        <dbReference type="ARBA" id="ARBA00012180"/>
    </source>
</evidence>
<dbReference type="GO" id="GO:0003723">
    <property type="term" value="F:RNA binding"/>
    <property type="evidence" value="ECO:0007669"/>
    <property type="project" value="UniProtKB-UniRule"/>
</dbReference>
<evidence type="ECO:0000256" key="11">
    <source>
        <dbReference type="ARBA" id="ARBA00022759"/>
    </source>
</evidence>
<dbReference type="STRING" id="1588748.HMPREF3182_00757"/>
<dbReference type="PROSITE" id="PS51975">
    <property type="entry name" value="RNASE_H_2"/>
    <property type="match status" value="1"/>
</dbReference>
<evidence type="ECO:0000256" key="1">
    <source>
        <dbReference type="ARBA" id="ARBA00000077"/>
    </source>
</evidence>
<dbReference type="HAMAP" id="MF_00052_B">
    <property type="entry name" value="RNase_HII_B"/>
    <property type="match status" value="1"/>
</dbReference>
<gene>
    <name evidence="14" type="primary">rnhB</name>
    <name evidence="19" type="ORF">HMPREF3182_00757</name>
</gene>
<comment type="cofactor">
    <cofactor evidence="2">
        <name>Mg(2+)</name>
        <dbReference type="ChEBI" id="CHEBI:18420"/>
    </cofactor>
</comment>
<dbReference type="FunFam" id="3.30.420.10:FF:000006">
    <property type="entry name" value="Ribonuclease HII"/>
    <property type="match status" value="1"/>
</dbReference>
<dbReference type="PANTHER" id="PTHR10954:SF18">
    <property type="entry name" value="RIBONUCLEASE HII"/>
    <property type="match status" value="1"/>
</dbReference>
<evidence type="ECO:0000256" key="10">
    <source>
        <dbReference type="ARBA" id="ARBA00022723"/>
    </source>
</evidence>
<dbReference type="AlphaFoldDB" id="A0A134CHZ9"/>
<dbReference type="NCBIfam" id="NF000594">
    <property type="entry name" value="PRK00015.1-1"/>
    <property type="match status" value="1"/>
</dbReference>
<feature type="coiled-coil region" evidence="17">
    <location>
        <begin position="38"/>
        <end position="65"/>
    </location>
</feature>
<feature type="binding site" evidence="14 15">
    <location>
        <position position="172"/>
    </location>
    <ligand>
        <name>a divalent metal cation</name>
        <dbReference type="ChEBI" id="CHEBI:60240"/>
    </ligand>
</feature>
<evidence type="ECO:0000256" key="16">
    <source>
        <dbReference type="RuleBase" id="RU003515"/>
    </source>
</evidence>
<evidence type="ECO:0000256" key="4">
    <source>
        <dbReference type="ARBA" id="ARBA00004496"/>
    </source>
</evidence>
<accession>A0A134CHZ9</accession>
<dbReference type="Pfam" id="PF01351">
    <property type="entry name" value="RNase_HII"/>
    <property type="match status" value="1"/>
</dbReference>
<dbReference type="GO" id="GO:0005737">
    <property type="term" value="C:cytoplasm"/>
    <property type="evidence" value="ECO:0007669"/>
    <property type="project" value="UniProtKB-SubCell"/>
</dbReference>
<feature type="binding site" evidence="14 15">
    <location>
        <position position="80"/>
    </location>
    <ligand>
        <name>a divalent metal cation</name>
        <dbReference type="ChEBI" id="CHEBI:60240"/>
    </ligand>
</feature>
<feature type="domain" description="RNase H type-2" evidence="18">
    <location>
        <begin position="74"/>
        <end position="263"/>
    </location>
</feature>
<evidence type="ECO:0000256" key="9">
    <source>
        <dbReference type="ARBA" id="ARBA00022722"/>
    </source>
</evidence>
<keyword evidence="10 14" id="KW-0479">Metal-binding</keyword>
<name>A0A134CHZ9_9FIRM</name>
<dbReference type="InterPro" id="IPR001352">
    <property type="entry name" value="RNase_HII/HIII"/>
</dbReference>
<keyword evidence="17" id="KW-0175">Coiled coil</keyword>
<protein>
    <recommendedName>
        <fullName evidence="7 14">Ribonuclease HII</fullName>
        <shortName evidence="14">RNase HII</shortName>
        <ecNumber evidence="6 14">3.1.26.4</ecNumber>
    </recommendedName>
</protein>
<evidence type="ECO:0000256" key="15">
    <source>
        <dbReference type="PROSITE-ProRule" id="PRU01319"/>
    </source>
</evidence>
<evidence type="ECO:0000259" key="18">
    <source>
        <dbReference type="PROSITE" id="PS51975"/>
    </source>
</evidence>